<comment type="caution">
    <text evidence="1">The sequence shown here is derived from an EMBL/GenBank/DDBJ whole genome shotgun (WGS) entry which is preliminary data.</text>
</comment>
<reference evidence="1 2" key="1">
    <citation type="journal article" date="2021" name="Front. Genet.">
        <title>Chromosome-Level Genome Assembly Reveals Significant Gene Expansion in the Toll and IMD Signaling Pathways of Dendrolimus kikuchii.</title>
        <authorList>
            <person name="Zhou J."/>
            <person name="Wu P."/>
            <person name="Xiong Z."/>
            <person name="Liu N."/>
            <person name="Zhao N."/>
            <person name="Ji M."/>
            <person name="Qiu Y."/>
            <person name="Yang B."/>
        </authorList>
    </citation>
    <scope>NUCLEOTIDE SEQUENCE [LARGE SCALE GENOMIC DNA]</scope>
    <source>
        <strain evidence="1">Ann1</strain>
    </source>
</reference>
<sequence>MNVDRDTRLRPNASPSRHSNAVAPRKNPHWTTMLESFSNAQMDDNETRRSMTQCHAELRAVSYDPKRFRNGTQSAYKFS</sequence>
<name>A0ACC1CQP0_9NEOP</name>
<protein>
    <submittedName>
        <fullName evidence="1">Uncharacterized protein</fullName>
    </submittedName>
</protein>
<keyword evidence="2" id="KW-1185">Reference proteome</keyword>
<proteinExistence type="predicted"/>
<accession>A0ACC1CQP0</accession>
<dbReference type="Proteomes" id="UP000824533">
    <property type="component" value="Linkage Group LG18"/>
</dbReference>
<evidence type="ECO:0000313" key="2">
    <source>
        <dbReference type="Proteomes" id="UP000824533"/>
    </source>
</evidence>
<organism evidence="1 2">
    <name type="scientific">Dendrolimus kikuchii</name>
    <dbReference type="NCBI Taxonomy" id="765133"/>
    <lineage>
        <taxon>Eukaryota</taxon>
        <taxon>Metazoa</taxon>
        <taxon>Ecdysozoa</taxon>
        <taxon>Arthropoda</taxon>
        <taxon>Hexapoda</taxon>
        <taxon>Insecta</taxon>
        <taxon>Pterygota</taxon>
        <taxon>Neoptera</taxon>
        <taxon>Endopterygota</taxon>
        <taxon>Lepidoptera</taxon>
        <taxon>Glossata</taxon>
        <taxon>Ditrysia</taxon>
        <taxon>Bombycoidea</taxon>
        <taxon>Lasiocampidae</taxon>
        <taxon>Dendrolimus</taxon>
    </lineage>
</organism>
<dbReference type="EMBL" id="CM034404">
    <property type="protein sequence ID" value="KAJ0173878.1"/>
    <property type="molecule type" value="Genomic_DNA"/>
</dbReference>
<evidence type="ECO:0000313" key="1">
    <source>
        <dbReference type="EMBL" id="KAJ0173878.1"/>
    </source>
</evidence>
<gene>
    <name evidence="1" type="ORF">K1T71_010024</name>
</gene>